<evidence type="ECO:0000256" key="11">
    <source>
        <dbReference type="RuleBase" id="RU003848"/>
    </source>
</evidence>
<dbReference type="GO" id="GO:0015986">
    <property type="term" value="P:proton motive force-driven ATP synthesis"/>
    <property type="evidence" value="ECO:0007669"/>
    <property type="project" value="InterPro"/>
</dbReference>
<protein>
    <submittedName>
        <fullName evidence="14">ATP synthase CFO B chain subunit I</fullName>
    </submittedName>
</protein>
<dbReference type="InterPro" id="IPR002146">
    <property type="entry name" value="ATP_synth_b/b'su_bac/chlpt"/>
</dbReference>
<name>A0A1C9CFY9_9FLOR</name>
<keyword evidence="14" id="KW-0934">Plastid</keyword>
<keyword evidence="3 11" id="KW-0138">CF(0)</keyword>
<evidence type="ECO:0000256" key="5">
    <source>
        <dbReference type="ARBA" id="ARBA00022781"/>
    </source>
</evidence>
<keyword evidence="5 11" id="KW-0375">Hydrogen ion transport</keyword>
<keyword evidence="7 11" id="KW-0406">Ion transport</keyword>
<dbReference type="PANTHER" id="PTHR34264">
    <property type="entry name" value="ATP SYNTHASE SUBUNIT B, CHLOROPLASTIC"/>
    <property type="match status" value="1"/>
</dbReference>
<evidence type="ECO:0000256" key="4">
    <source>
        <dbReference type="ARBA" id="ARBA00022692"/>
    </source>
</evidence>
<keyword evidence="6 13" id="KW-1133">Transmembrane helix</keyword>
<reference evidence="14" key="1">
    <citation type="journal article" date="2016" name="BMC Biol.">
        <title>Parallel evolution of highly conserved plastid genome architecture in red seaweeds and seed plants.</title>
        <authorList>
            <person name="Lee J."/>
            <person name="Cho C.H."/>
            <person name="Park S.I."/>
            <person name="Choi J.W."/>
            <person name="Song H.S."/>
            <person name="West J.A."/>
            <person name="Bhattacharya D."/>
            <person name="Yoon H.S."/>
        </authorList>
    </citation>
    <scope>NUCLEOTIDE SEQUENCE</scope>
</reference>
<dbReference type="GeneID" id="29069953"/>
<dbReference type="AlphaFoldDB" id="A0A1C9CFY9"/>
<dbReference type="RefSeq" id="YP_009294047.1">
    <property type="nucleotide sequence ID" value="NC_031146.1"/>
</dbReference>
<gene>
    <name evidence="14" type="primary">atpF</name>
    <name evidence="14" type="ORF">Hrub_045</name>
</gene>
<evidence type="ECO:0000256" key="2">
    <source>
        <dbReference type="ARBA" id="ARBA00022448"/>
    </source>
</evidence>
<keyword evidence="2 11" id="KW-0813">Transport</keyword>
<keyword evidence="12" id="KW-0175">Coiled coil</keyword>
<evidence type="ECO:0000256" key="8">
    <source>
        <dbReference type="ARBA" id="ARBA00023136"/>
    </source>
</evidence>
<evidence type="ECO:0000256" key="6">
    <source>
        <dbReference type="ARBA" id="ARBA00022989"/>
    </source>
</evidence>
<dbReference type="CDD" id="cd06503">
    <property type="entry name" value="ATP-synt_Fo_b"/>
    <property type="match status" value="1"/>
</dbReference>
<comment type="similarity">
    <text evidence="11">Belongs to the ATPase B chain family.</text>
</comment>
<dbReference type="Pfam" id="PF00430">
    <property type="entry name" value="ATP-synt_B"/>
    <property type="match status" value="1"/>
</dbReference>
<evidence type="ECO:0000256" key="13">
    <source>
        <dbReference type="SAM" id="Phobius"/>
    </source>
</evidence>
<evidence type="ECO:0000256" key="3">
    <source>
        <dbReference type="ARBA" id="ARBA00022547"/>
    </source>
</evidence>
<dbReference type="GO" id="GO:0045259">
    <property type="term" value="C:proton-transporting ATP synthase complex"/>
    <property type="evidence" value="ECO:0007669"/>
    <property type="project" value="UniProtKB-KW"/>
</dbReference>
<keyword evidence="9" id="KW-0066">ATP synthesis</keyword>
<dbReference type="EMBL" id="KX284724">
    <property type="protein sequence ID" value="AOM67289.1"/>
    <property type="molecule type" value="Genomic_DNA"/>
</dbReference>
<proteinExistence type="inferred from homology"/>
<dbReference type="HAMAP" id="MF_01398">
    <property type="entry name" value="ATP_synth_b_bprime"/>
    <property type="match status" value="1"/>
</dbReference>
<keyword evidence="4 11" id="KW-0812">Transmembrane</keyword>
<dbReference type="PANTHER" id="PTHR34264:SF3">
    <property type="entry name" value="ATP SYNTHASE SUBUNIT B, CHLOROPLASTIC"/>
    <property type="match status" value="1"/>
</dbReference>
<evidence type="ECO:0000256" key="12">
    <source>
        <dbReference type="SAM" id="Coils"/>
    </source>
</evidence>
<comment type="subcellular location">
    <subcellularLocation>
        <location evidence="1">Membrane</location>
        <topology evidence="1">Single-pass membrane protein</topology>
    </subcellularLocation>
</comment>
<keyword evidence="8 13" id="KW-0472">Membrane</keyword>
<dbReference type="GO" id="GO:0015078">
    <property type="term" value="F:proton transmembrane transporter activity"/>
    <property type="evidence" value="ECO:0007669"/>
    <property type="project" value="InterPro"/>
</dbReference>
<evidence type="ECO:0000256" key="1">
    <source>
        <dbReference type="ARBA" id="ARBA00004167"/>
    </source>
</evidence>
<geneLocation type="plastid" evidence="14"/>
<organism evidence="14">
    <name type="scientific">Hildenbrandia rubra</name>
    <dbReference type="NCBI Taxonomy" id="31481"/>
    <lineage>
        <taxon>Eukaryota</taxon>
        <taxon>Rhodophyta</taxon>
        <taxon>Florideophyceae</taxon>
        <taxon>Hildenbrandiophycidae</taxon>
        <taxon>Hildenbrandiales</taxon>
        <taxon>Hildenbrandiaceae</taxon>
        <taxon>Hildenbrandia</taxon>
    </lineage>
</organism>
<accession>A0A1C9CFY9</accession>
<evidence type="ECO:0000313" key="14">
    <source>
        <dbReference type="EMBL" id="AOM67289.1"/>
    </source>
</evidence>
<comment type="function">
    <text evidence="10">F(1)F(0) ATP synthase produces ATP from ADP in the presence of a proton or sodium gradient. F-type ATPases consist of two structural domains, F(1) containing the extramembraneous catalytic core and F(0) containing the membrane proton channel, linked together by a central stalk and a peripheral stalk. During catalysis, ATP synthesis in the catalytic domain of F(1) is coupled via a rotary mechanism of the central stalk subunits to proton translocation.</text>
</comment>
<feature type="coiled-coil region" evidence="12">
    <location>
        <begin position="57"/>
        <end position="88"/>
    </location>
</feature>
<evidence type="ECO:0000256" key="9">
    <source>
        <dbReference type="ARBA" id="ARBA00023310"/>
    </source>
</evidence>
<sequence>MHMIAFIQALISVHDINHGWKLNSNFLEANVINILLLLVGLIYVLRQFLGEALSKRQEKVLATIQEAEDQLEQARNRLSESKKQLYQSQIIISQIKKEATLTAQKVRQSILEQGKLDVQRLTDTGNLSITATENQIRKQIQEQIITLAIKHVFTKLKKEITSDMRTKLIDKSITQLGSKL</sequence>
<evidence type="ECO:0000256" key="7">
    <source>
        <dbReference type="ARBA" id="ARBA00023065"/>
    </source>
</evidence>
<evidence type="ECO:0000256" key="10">
    <source>
        <dbReference type="ARBA" id="ARBA00025198"/>
    </source>
</evidence>
<feature type="transmembrane region" description="Helical" evidence="13">
    <location>
        <begin position="31"/>
        <end position="49"/>
    </location>
</feature>